<evidence type="ECO:0000313" key="3">
    <source>
        <dbReference type="Proteomes" id="UP000005808"/>
    </source>
</evidence>
<organism evidence="2 3">
    <name type="scientific">Cupriavidus basilensis OR16</name>
    <dbReference type="NCBI Taxonomy" id="1127483"/>
    <lineage>
        <taxon>Bacteria</taxon>
        <taxon>Pseudomonadati</taxon>
        <taxon>Pseudomonadota</taxon>
        <taxon>Betaproteobacteria</taxon>
        <taxon>Burkholderiales</taxon>
        <taxon>Burkholderiaceae</taxon>
        <taxon>Cupriavidus</taxon>
    </lineage>
</organism>
<accession>H1SGE9</accession>
<evidence type="ECO:0000313" key="2">
    <source>
        <dbReference type="EMBL" id="EHP38406.1"/>
    </source>
</evidence>
<sequence length="156" mass="17047">MMEAEFDVPPLRVIRIRSNGKRDFDRRDKRRLVEACLRPGVSVAGMALKLGINTNQLRKWIRLHQVANEAAAATGSTLPAFVPVVEVSDVMRVTEPPVVRGRPPAEAPARTQPSQRPSLTPALLRARLPNGVTLELECGGQDVALVKAMIEALGVR</sequence>
<evidence type="ECO:0000256" key="1">
    <source>
        <dbReference type="SAM" id="MobiDB-lite"/>
    </source>
</evidence>
<dbReference type="GO" id="GO:0003677">
    <property type="term" value="F:DNA binding"/>
    <property type="evidence" value="ECO:0007669"/>
    <property type="project" value="InterPro"/>
</dbReference>
<dbReference type="GO" id="GO:0004803">
    <property type="term" value="F:transposase activity"/>
    <property type="evidence" value="ECO:0007669"/>
    <property type="project" value="InterPro"/>
</dbReference>
<dbReference type="SUPFAM" id="SSF46689">
    <property type="entry name" value="Homeodomain-like"/>
    <property type="match status" value="1"/>
</dbReference>
<dbReference type="InterPro" id="IPR002514">
    <property type="entry name" value="Transposase_8"/>
</dbReference>
<dbReference type="Pfam" id="PF01527">
    <property type="entry name" value="HTH_Tnp_1"/>
    <property type="match status" value="1"/>
</dbReference>
<dbReference type="EMBL" id="AHJE01000127">
    <property type="protein sequence ID" value="EHP38406.1"/>
    <property type="molecule type" value="Genomic_DNA"/>
</dbReference>
<name>H1SGE9_9BURK</name>
<proteinExistence type="predicted"/>
<dbReference type="OrthoDB" id="9800877at2"/>
<dbReference type="Proteomes" id="UP000005808">
    <property type="component" value="Unassembled WGS sequence"/>
</dbReference>
<comment type="caution">
    <text evidence="2">The sequence shown here is derived from an EMBL/GenBank/DDBJ whole genome shotgun (WGS) entry which is preliminary data.</text>
</comment>
<dbReference type="AlphaFoldDB" id="H1SGE9"/>
<feature type="region of interest" description="Disordered" evidence="1">
    <location>
        <begin position="97"/>
        <end position="120"/>
    </location>
</feature>
<protein>
    <submittedName>
        <fullName evidence="2">Transposase IS3/IS911</fullName>
    </submittedName>
</protein>
<dbReference type="RefSeq" id="WP_006163468.1">
    <property type="nucleotide sequence ID" value="NZ_AHJE01000127.1"/>
</dbReference>
<dbReference type="PATRIC" id="fig|1127483.3.peg.7443"/>
<reference evidence="2 3" key="1">
    <citation type="journal article" date="2012" name="J. Bacteriol.">
        <title>De Novo Genome Project of Cupriavidus basilensis OR16.</title>
        <authorList>
            <person name="Cserhati M."/>
            <person name="Kriszt B."/>
            <person name="Szoboszlay S."/>
            <person name="Toth A."/>
            <person name="Szabo I."/>
            <person name="Tancsics A."/>
            <person name="Nagy I."/>
            <person name="Horvath B."/>
            <person name="Nagy I."/>
            <person name="Kukolya J."/>
        </authorList>
    </citation>
    <scope>NUCLEOTIDE SEQUENCE [LARGE SCALE GENOMIC DNA]</scope>
    <source>
        <strain evidence="2 3">OR16</strain>
    </source>
</reference>
<dbReference type="NCBIfam" id="NF047595">
    <property type="entry name" value="IS66_ISRel24_TnpA"/>
    <property type="match status" value="1"/>
</dbReference>
<dbReference type="GO" id="GO:0006313">
    <property type="term" value="P:DNA transposition"/>
    <property type="evidence" value="ECO:0007669"/>
    <property type="project" value="InterPro"/>
</dbReference>
<gene>
    <name evidence="2" type="ORF">OR16_37360</name>
</gene>
<dbReference type="InterPro" id="IPR009057">
    <property type="entry name" value="Homeodomain-like_sf"/>
</dbReference>